<dbReference type="Proteomes" id="UP000092504">
    <property type="component" value="Unassembled WGS sequence"/>
</dbReference>
<dbReference type="EMBL" id="MAJD01000001">
    <property type="protein sequence ID" value="OBX36751.1"/>
    <property type="molecule type" value="Genomic_DNA"/>
</dbReference>
<accession>A0A1B8P3C3</accession>
<organism evidence="1 2">
    <name type="scientific">Halomonas elongata</name>
    <dbReference type="NCBI Taxonomy" id="2746"/>
    <lineage>
        <taxon>Bacteria</taxon>
        <taxon>Pseudomonadati</taxon>
        <taxon>Pseudomonadota</taxon>
        <taxon>Gammaproteobacteria</taxon>
        <taxon>Oceanospirillales</taxon>
        <taxon>Halomonadaceae</taxon>
        <taxon>Halomonas</taxon>
    </lineage>
</organism>
<comment type="caution">
    <text evidence="1">The sequence shown here is derived from an EMBL/GenBank/DDBJ whole genome shotgun (WGS) entry which is preliminary data.</text>
</comment>
<dbReference type="AlphaFoldDB" id="A0A1B8P3C3"/>
<name>A0A1B8P3C3_HALEL</name>
<gene>
    <name evidence="1" type="ORF">A8U91_01098</name>
</gene>
<protein>
    <submittedName>
        <fullName evidence="1">Uncharacterized protein</fullName>
    </submittedName>
</protein>
<sequence>MIDESNPAGRLHKILSDAKRRKDQEKVRAVWASVLGIEQDEVVITKAVVELYSLSNEIQSLIKMNNYLNHELYLKSFKQINRAFFPLNLGTNWISVKQHLTDEALTRLQFCAEELSTFYAEDTLSDEDLAEIISKTEALFEAVFSSSLPDVLRLSLLEEVERLRSSISMYRIKGAKGLKESLQGTIGAVVANQEELKETAGQNPDVLQRLGELIDKLDSFTARALKLKKMVTKPIRYLLEKVTDADLSDGGYEQETDA</sequence>
<dbReference type="PATRIC" id="fig|2746.7.peg.1131"/>
<evidence type="ECO:0000313" key="2">
    <source>
        <dbReference type="Proteomes" id="UP000092504"/>
    </source>
</evidence>
<reference evidence="1 2" key="1">
    <citation type="submission" date="2016-06" db="EMBL/GenBank/DDBJ databases">
        <title>Genome sequence of halotolerant plant growth promoting strain of Halomonas elongata HEK1 isolated from salterns of Rann of Kutch, Gujarat, India.</title>
        <authorList>
            <person name="Gaba S."/>
            <person name="Singh R.N."/>
            <person name="Abrol S."/>
            <person name="Kaushik R."/>
            <person name="Saxena A.K."/>
        </authorList>
    </citation>
    <scope>NUCLEOTIDE SEQUENCE [LARGE SCALE GENOMIC DNA]</scope>
    <source>
        <strain evidence="1 2">HEK1</strain>
    </source>
</reference>
<evidence type="ECO:0000313" key="1">
    <source>
        <dbReference type="EMBL" id="OBX36751.1"/>
    </source>
</evidence>
<proteinExistence type="predicted"/>